<dbReference type="PANTHER" id="PTHR12110">
    <property type="entry name" value="HYDROXYPYRUVATE ISOMERASE"/>
    <property type="match status" value="1"/>
</dbReference>
<reference evidence="3" key="2">
    <citation type="submission" date="2018-06" db="EMBL/GenBank/DDBJ databases">
        <authorList>
            <person name="Newman J.D."/>
            <person name="Hugo C.J."/>
            <person name="Kriek I.-M."/>
            <person name="Nel L."/>
        </authorList>
    </citation>
    <scope>NUCLEOTIDE SEQUENCE</scope>
    <source>
        <strain evidence="3">KCTC 22548</strain>
    </source>
</reference>
<dbReference type="Proteomes" id="UP000256491">
    <property type="component" value="Unassembled WGS sequence"/>
</dbReference>
<organism evidence="2 5">
    <name type="scientific">Chryseobacterium rhizosphaerae</name>
    <dbReference type="NCBI Taxonomy" id="395937"/>
    <lineage>
        <taxon>Bacteria</taxon>
        <taxon>Pseudomonadati</taxon>
        <taxon>Bacteroidota</taxon>
        <taxon>Flavobacteriia</taxon>
        <taxon>Flavobacteriales</taxon>
        <taxon>Weeksellaceae</taxon>
        <taxon>Chryseobacterium group</taxon>
        <taxon>Chryseobacterium</taxon>
    </lineage>
</organism>
<dbReference type="Pfam" id="PF01261">
    <property type="entry name" value="AP_endonuc_2"/>
    <property type="match status" value="1"/>
</dbReference>
<dbReference type="PANTHER" id="PTHR12110:SF41">
    <property type="entry name" value="INOSOSE DEHYDRATASE"/>
    <property type="match status" value="1"/>
</dbReference>
<evidence type="ECO:0000313" key="4">
    <source>
        <dbReference type="Proteomes" id="UP000256491"/>
    </source>
</evidence>
<keyword evidence="2" id="KW-0456">Lyase</keyword>
<gene>
    <name evidence="3" type="primary">iolE</name>
    <name evidence="3" type="ORF">DRF57_09395</name>
    <name evidence="2" type="ORF">J2787_003753</name>
</gene>
<dbReference type="EMBL" id="JAVDQY010000004">
    <property type="protein sequence ID" value="MDR6528334.1"/>
    <property type="molecule type" value="Genomic_DNA"/>
</dbReference>
<reference evidence="2" key="3">
    <citation type="submission" date="2023-07" db="EMBL/GenBank/DDBJ databases">
        <title>Sorghum-associated microbial communities from plants grown in Nebraska, USA.</title>
        <authorList>
            <person name="Schachtman D."/>
        </authorList>
    </citation>
    <scope>NUCLEOTIDE SEQUENCE</scope>
    <source>
        <strain evidence="2">DS2360</strain>
    </source>
</reference>
<dbReference type="EC" id="4.2.1.44" evidence="2 3"/>
<dbReference type="InterPro" id="IPR050312">
    <property type="entry name" value="IolE/XylAMocC-like"/>
</dbReference>
<dbReference type="RefSeq" id="WP_115918167.1">
    <property type="nucleotide sequence ID" value="NZ_BJYH01000010.1"/>
</dbReference>
<evidence type="ECO:0000313" key="2">
    <source>
        <dbReference type="EMBL" id="MDR6528334.1"/>
    </source>
</evidence>
<reference evidence="3 4" key="1">
    <citation type="journal article" date="2010" name="Syst. Appl. Microbiol.">
        <title>Four new species of Chryseobacterium from the rhizosphere of coastal sand dune plants, Chryseobacterium elymi sp. nov., Chryseobacterium hagamense sp. nov., Chryseobacterium lathyri sp. nov. and Chryseobacterium rhizosphaerae sp. nov.</title>
        <authorList>
            <person name="Cho S.H."/>
            <person name="Lee K.S."/>
            <person name="Shin D.S."/>
            <person name="Han J.H."/>
            <person name="Park K.S."/>
            <person name="Lee C.H."/>
            <person name="Park K.H."/>
            <person name="Kim S.B."/>
        </authorList>
    </citation>
    <scope>NUCLEOTIDE SEQUENCE [LARGE SCALE GENOMIC DNA]</scope>
    <source>
        <strain evidence="3 4">KCTC 22548</strain>
    </source>
</reference>
<evidence type="ECO:0000313" key="5">
    <source>
        <dbReference type="Proteomes" id="UP001184861"/>
    </source>
</evidence>
<sequence length="293" mass="33680">MIQLGIAPIGWTNDDMPELGEDITFEQCISEMALAGYKGCEVGNKYPKDPVILKKYLDIRGLTICNQWFSYELTAKSYEQVKQDFMNQLHFLKHFNSKVVGGAECGNTIHGKYNTPITQRKKASDEDWKKLTHGLNELGKIALNDFGMHLSYHHHMGTMIQTIDETDRLLNETKEEYVKLNYDCGHFAFANEDPVEALKKFIGRTTHIHFKDVRKNIQEQVYKDNNSFLQAVKLGIYTVPGNGNLDMHTLAQIIHQNDYKGWIVVEAEQDPAKANPFEYAQKGYQFMTETLKF</sequence>
<dbReference type="InterPro" id="IPR036237">
    <property type="entry name" value="Xyl_isomerase-like_sf"/>
</dbReference>
<name>A0AAE4C587_9FLAO</name>
<dbReference type="Proteomes" id="UP001184861">
    <property type="component" value="Unassembled WGS sequence"/>
</dbReference>
<comment type="caution">
    <text evidence="2">The sequence shown here is derived from an EMBL/GenBank/DDBJ whole genome shotgun (WGS) entry which is preliminary data.</text>
</comment>
<feature type="domain" description="Xylose isomerase-like TIM barrel" evidence="1">
    <location>
        <begin position="33"/>
        <end position="288"/>
    </location>
</feature>
<keyword evidence="4" id="KW-1185">Reference proteome</keyword>
<proteinExistence type="predicted"/>
<dbReference type="AlphaFoldDB" id="A0AAE4C587"/>
<evidence type="ECO:0000313" key="3">
    <source>
        <dbReference type="EMBL" id="REC75968.1"/>
    </source>
</evidence>
<dbReference type="NCBIfam" id="TIGR04379">
    <property type="entry name" value="myo_inos_iolE"/>
    <property type="match status" value="1"/>
</dbReference>
<dbReference type="GO" id="GO:0050114">
    <property type="term" value="F:myo-inosose-2 dehydratase activity"/>
    <property type="evidence" value="ECO:0007669"/>
    <property type="project" value="UniProtKB-EC"/>
</dbReference>
<dbReference type="SUPFAM" id="SSF51658">
    <property type="entry name" value="Xylose isomerase-like"/>
    <property type="match status" value="1"/>
</dbReference>
<dbReference type="EMBL" id="QNUF01000008">
    <property type="protein sequence ID" value="REC75968.1"/>
    <property type="molecule type" value="Genomic_DNA"/>
</dbReference>
<evidence type="ECO:0000259" key="1">
    <source>
        <dbReference type="Pfam" id="PF01261"/>
    </source>
</evidence>
<protein>
    <submittedName>
        <fullName evidence="2">Inosose dehydratase</fullName>
    </submittedName>
    <submittedName>
        <fullName evidence="3">Myo-inosose-2 dehydratase</fullName>
        <ecNumber evidence="2 3">4.2.1.44</ecNumber>
    </submittedName>
</protein>
<accession>A0AAE4C587</accession>
<dbReference type="InterPro" id="IPR013022">
    <property type="entry name" value="Xyl_isomerase-like_TIM-brl"/>
</dbReference>
<dbReference type="Gene3D" id="3.20.20.150">
    <property type="entry name" value="Divalent-metal-dependent TIM barrel enzymes"/>
    <property type="match status" value="1"/>
</dbReference>
<dbReference type="InterPro" id="IPR030823">
    <property type="entry name" value="IolE/MocC"/>
</dbReference>